<evidence type="ECO:0000313" key="2">
    <source>
        <dbReference type="EMBL" id="KAF8425724.1"/>
    </source>
</evidence>
<accession>A0AAD4BB81</accession>
<evidence type="ECO:0000313" key="3">
    <source>
        <dbReference type="EMBL" id="KAF8428887.1"/>
    </source>
</evidence>
<evidence type="ECO:0000313" key="4">
    <source>
        <dbReference type="EMBL" id="KAF8432355.1"/>
    </source>
</evidence>
<protein>
    <submittedName>
        <fullName evidence="1">Uncharacterized protein</fullName>
    </submittedName>
</protein>
<reference evidence="1" key="1">
    <citation type="submission" date="2019-10" db="EMBL/GenBank/DDBJ databases">
        <authorList>
            <consortium name="DOE Joint Genome Institute"/>
            <person name="Kuo A."/>
            <person name="Miyauchi S."/>
            <person name="Kiss E."/>
            <person name="Drula E."/>
            <person name="Kohler A."/>
            <person name="Sanchez-Garcia M."/>
            <person name="Andreopoulos B."/>
            <person name="Barry K.W."/>
            <person name="Bonito G."/>
            <person name="Buee M."/>
            <person name="Carver A."/>
            <person name="Chen C."/>
            <person name="Cichocki N."/>
            <person name="Clum A."/>
            <person name="Culley D."/>
            <person name="Crous P.W."/>
            <person name="Fauchery L."/>
            <person name="Girlanda M."/>
            <person name="Hayes R."/>
            <person name="Keri Z."/>
            <person name="LaButti K."/>
            <person name="Lipzen A."/>
            <person name="Lombard V."/>
            <person name="Magnuson J."/>
            <person name="Maillard F."/>
            <person name="Morin E."/>
            <person name="Murat C."/>
            <person name="Nolan M."/>
            <person name="Ohm R."/>
            <person name="Pangilinan J."/>
            <person name="Pereira M."/>
            <person name="Perotto S."/>
            <person name="Peter M."/>
            <person name="Riley R."/>
            <person name="Sitrit Y."/>
            <person name="Stielow B."/>
            <person name="Szollosi G."/>
            <person name="Zifcakova L."/>
            <person name="Stursova M."/>
            <person name="Spatafora J.W."/>
            <person name="Tedersoo L."/>
            <person name="Vaario L.-M."/>
            <person name="Yamada A."/>
            <person name="Yan M."/>
            <person name="Wang P."/>
            <person name="Xu J."/>
            <person name="Bruns T."/>
            <person name="Baldrian P."/>
            <person name="Vilgalys R."/>
            <person name="Henrissat B."/>
            <person name="Grigoriev I.V."/>
            <person name="Hibbett D."/>
            <person name="Nagy L.G."/>
            <person name="Martin F.M."/>
        </authorList>
    </citation>
    <scope>NUCLEOTIDE SEQUENCE</scope>
    <source>
        <strain evidence="1">BED1</strain>
    </source>
</reference>
<feature type="non-terminal residue" evidence="1">
    <location>
        <position position="72"/>
    </location>
</feature>
<proteinExistence type="predicted"/>
<dbReference type="EMBL" id="WHUW01000093">
    <property type="protein sequence ID" value="KAF8425724.1"/>
    <property type="molecule type" value="Genomic_DNA"/>
</dbReference>
<dbReference type="AlphaFoldDB" id="A0AAD4BB81"/>
<sequence>IMKDRLRSCLLSPNLTGYVTELPENLWSFMKKNTTVFKIPTLALDDPELSEYIDGLMKETLTKQRAIIKAKV</sequence>
<dbReference type="EMBL" id="WHUW01000032">
    <property type="protein sequence ID" value="KAF8433784.1"/>
    <property type="molecule type" value="Genomic_DNA"/>
</dbReference>
<dbReference type="EMBL" id="WHUW01000265">
    <property type="protein sequence ID" value="KAF8416229.1"/>
    <property type="molecule type" value="Genomic_DNA"/>
</dbReference>
<organism evidence="1 6">
    <name type="scientific">Boletus edulis BED1</name>
    <dbReference type="NCBI Taxonomy" id="1328754"/>
    <lineage>
        <taxon>Eukaryota</taxon>
        <taxon>Fungi</taxon>
        <taxon>Dikarya</taxon>
        <taxon>Basidiomycota</taxon>
        <taxon>Agaricomycotina</taxon>
        <taxon>Agaricomycetes</taxon>
        <taxon>Agaricomycetidae</taxon>
        <taxon>Boletales</taxon>
        <taxon>Boletineae</taxon>
        <taxon>Boletaceae</taxon>
        <taxon>Boletoideae</taxon>
        <taxon>Boletus</taxon>
    </lineage>
</organism>
<keyword evidence="6" id="KW-1185">Reference proteome</keyword>
<comment type="caution">
    <text evidence="1">The sequence shown here is derived from an EMBL/GenBank/DDBJ whole genome shotgun (WGS) entry which is preliminary data.</text>
</comment>
<evidence type="ECO:0000313" key="1">
    <source>
        <dbReference type="EMBL" id="KAF8416229.1"/>
    </source>
</evidence>
<name>A0AAD4BB81_BOLED</name>
<reference evidence="1" key="2">
    <citation type="journal article" date="2020" name="Nat. Commun.">
        <title>Large-scale genome sequencing of mycorrhizal fungi provides insights into the early evolution of symbiotic traits.</title>
        <authorList>
            <person name="Miyauchi S."/>
            <person name="Kiss E."/>
            <person name="Kuo A."/>
            <person name="Drula E."/>
            <person name="Kohler A."/>
            <person name="Sanchez-Garcia M."/>
            <person name="Morin E."/>
            <person name="Andreopoulos B."/>
            <person name="Barry K.W."/>
            <person name="Bonito G."/>
            <person name="Buee M."/>
            <person name="Carver A."/>
            <person name="Chen C."/>
            <person name="Cichocki N."/>
            <person name="Clum A."/>
            <person name="Culley D."/>
            <person name="Crous P.W."/>
            <person name="Fauchery L."/>
            <person name="Girlanda M."/>
            <person name="Hayes R.D."/>
            <person name="Keri Z."/>
            <person name="LaButti K."/>
            <person name="Lipzen A."/>
            <person name="Lombard V."/>
            <person name="Magnuson J."/>
            <person name="Maillard F."/>
            <person name="Murat C."/>
            <person name="Nolan M."/>
            <person name="Ohm R.A."/>
            <person name="Pangilinan J."/>
            <person name="Pereira M.F."/>
            <person name="Perotto S."/>
            <person name="Peter M."/>
            <person name="Pfister S."/>
            <person name="Riley R."/>
            <person name="Sitrit Y."/>
            <person name="Stielow J.B."/>
            <person name="Szollosi G."/>
            <person name="Zifcakova L."/>
            <person name="Stursova M."/>
            <person name="Spatafora J.W."/>
            <person name="Tedersoo L."/>
            <person name="Vaario L.M."/>
            <person name="Yamada A."/>
            <person name="Yan M."/>
            <person name="Wang P."/>
            <person name="Xu J."/>
            <person name="Bruns T."/>
            <person name="Baldrian P."/>
            <person name="Vilgalys R."/>
            <person name="Dunand C."/>
            <person name="Henrissat B."/>
            <person name="Grigoriev I.V."/>
            <person name="Hibbett D."/>
            <person name="Nagy L.G."/>
            <person name="Martin F.M."/>
        </authorList>
    </citation>
    <scope>NUCLEOTIDE SEQUENCE</scope>
    <source>
        <strain evidence="1">BED1</strain>
    </source>
</reference>
<evidence type="ECO:0000313" key="5">
    <source>
        <dbReference type="EMBL" id="KAF8433784.1"/>
    </source>
</evidence>
<dbReference type="Proteomes" id="UP001194468">
    <property type="component" value="Unassembled WGS sequence"/>
</dbReference>
<gene>
    <name evidence="5" type="ORF">L210DRAFT_3411508</name>
    <name evidence="4" type="ORF">L210DRAFT_3413953</name>
    <name evidence="3" type="ORF">L210DRAFT_3419138</name>
    <name evidence="2" type="ORF">L210DRAFT_3421159</name>
    <name evidence="1" type="ORF">L210DRAFT_3429651</name>
</gene>
<evidence type="ECO:0000313" key="6">
    <source>
        <dbReference type="Proteomes" id="UP001194468"/>
    </source>
</evidence>
<dbReference type="EMBL" id="WHUW01000041">
    <property type="protein sequence ID" value="KAF8432355.1"/>
    <property type="molecule type" value="Genomic_DNA"/>
</dbReference>
<dbReference type="EMBL" id="WHUW01000071">
    <property type="protein sequence ID" value="KAF8428887.1"/>
    <property type="molecule type" value="Genomic_DNA"/>
</dbReference>